<keyword evidence="3" id="KW-1185">Reference proteome</keyword>
<evidence type="ECO:0000256" key="1">
    <source>
        <dbReference type="SAM" id="Phobius"/>
    </source>
</evidence>
<sequence length="174" mass="19655">MIPTRKQWKSWSLPSKLTAIGTFVGLLSFGFYLIEKVHHHFKDFPSRADDSEVSLIVEFQNYTDNEILLYGRGDVFYWFPGGGRYQSAAFEVISFGGDSTFTNLSIMKQSKVRGIVKLLPKDIARGYLNQGHMSLSLLFKGDNGLQKMSPNVGFSNSNIHDGYIPVLFDDEESK</sequence>
<protein>
    <submittedName>
        <fullName evidence="2">Uncharacterized protein</fullName>
    </submittedName>
</protein>
<name>A0A2Z2NGF1_9GAMM</name>
<feature type="transmembrane region" description="Helical" evidence="1">
    <location>
        <begin position="17"/>
        <end position="34"/>
    </location>
</feature>
<gene>
    <name evidence="2" type="ORF">IMCC3135_01100</name>
</gene>
<evidence type="ECO:0000313" key="2">
    <source>
        <dbReference type="EMBL" id="ASJ70342.1"/>
    </source>
</evidence>
<dbReference type="RefSeq" id="WP_157735687.1">
    <property type="nucleotide sequence ID" value="NZ_CP018632.1"/>
</dbReference>
<reference evidence="2 3" key="1">
    <citation type="submission" date="2016-12" db="EMBL/GenBank/DDBJ databases">
        <authorList>
            <person name="Song W.-J."/>
            <person name="Kurnit D.M."/>
        </authorList>
    </citation>
    <scope>NUCLEOTIDE SEQUENCE [LARGE SCALE GENOMIC DNA]</scope>
    <source>
        <strain evidence="2 3">IMCC3135</strain>
    </source>
</reference>
<dbReference type="EMBL" id="CP018632">
    <property type="protein sequence ID" value="ASJ70342.1"/>
    <property type="molecule type" value="Genomic_DNA"/>
</dbReference>
<keyword evidence="1" id="KW-1133">Transmembrane helix</keyword>
<accession>A0A2Z2NGF1</accession>
<keyword evidence="1" id="KW-0812">Transmembrane</keyword>
<proteinExistence type="predicted"/>
<evidence type="ECO:0000313" key="3">
    <source>
        <dbReference type="Proteomes" id="UP000250079"/>
    </source>
</evidence>
<organism evidence="2 3">
    <name type="scientific">Granulosicoccus antarcticus IMCC3135</name>
    <dbReference type="NCBI Taxonomy" id="1192854"/>
    <lineage>
        <taxon>Bacteria</taxon>
        <taxon>Pseudomonadati</taxon>
        <taxon>Pseudomonadota</taxon>
        <taxon>Gammaproteobacteria</taxon>
        <taxon>Chromatiales</taxon>
        <taxon>Granulosicoccaceae</taxon>
        <taxon>Granulosicoccus</taxon>
    </lineage>
</organism>
<dbReference type="Proteomes" id="UP000250079">
    <property type="component" value="Chromosome"/>
</dbReference>
<keyword evidence="1" id="KW-0472">Membrane</keyword>
<dbReference type="AlphaFoldDB" id="A0A2Z2NGF1"/>
<dbReference type="KEGG" id="gai:IMCC3135_01100"/>